<proteinExistence type="predicted"/>
<name>A0ABS7DIL9_9GAMM</name>
<evidence type="ECO:0008006" key="3">
    <source>
        <dbReference type="Google" id="ProtNLM"/>
    </source>
</evidence>
<keyword evidence="2" id="KW-1185">Reference proteome</keyword>
<sequence length="231" mass="27196">GLSYELKDYAKVQYCPYCNHKLQPYCHHVKIVKALTEESDVLFSLGYEFKSYPVSLPRMMCSNAHCSEKLNRYRERHNDKFPDNLEDEINITHVLFVDLYTPFYAVVAQIANRIVELALGQSPTSVEDEAIIDLYPCQKYNLILRYYEKITKLLDLVWYRAKFNAKSKYLRLHKPGAHRDIVLRTEKFAKLKIKKFTHRLKILLNHFVLSLTTYSQLRTRSPPHKIPPTNA</sequence>
<evidence type="ECO:0000313" key="2">
    <source>
        <dbReference type="Proteomes" id="UP000731465"/>
    </source>
</evidence>
<organism evidence="1 2">
    <name type="scientific">Succinivibrio faecicola</name>
    <dbReference type="NCBI Taxonomy" id="2820300"/>
    <lineage>
        <taxon>Bacteria</taxon>
        <taxon>Pseudomonadati</taxon>
        <taxon>Pseudomonadota</taxon>
        <taxon>Gammaproteobacteria</taxon>
        <taxon>Aeromonadales</taxon>
        <taxon>Succinivibrionaceae</taxon>
        <taxon>Succinivibrio</taxon>
    </lineage>
</organism>
<dbReference type="RefSeq" id="WP_219938392.1">
    <property type="nucleotide sequence ID" value="NZ_JAGFNY010000065.1"/>
</dbReference>
<comment type="caution">
    <text evidence="1">The sequence shown here is derived from an EMBL/GenBank/DDBJ whole genome shotgun (WGS) entry which is preliminary data.</text>
</comment>
<dbReference type="Proteomes" id="UP000731465">
    <property type="component" value="Unassembled WGS sequence"/>
</dbReference>
<evidence type="ECO:0000313" key="1">
    <source>
        <dbReference type="EMBL" id="MBW7571136.1"/>
    </source>
</evidence>
<dbReference type="EMBL" id="JAGFNY010000065">
    <property type="protein sequence ID" value="MBW7571136.1"/>
    <property type="molecule type" value="Genomic_DNA"/>
</dbReference>
<protein>
    <recommendedName>
        <fullName evidence="3">Transposase</fullName>
    </recommendedName>
</protein>
<feature type="non-terminal residue" evidence="1">
    <location>
        <position position="1"/>
    </location>
</feature>
<accession>A0ABS7DIL9</accession>
<reference evidence="1 2" key="1">
    <citation type="submission" date="2021-03" db="EMBL/GenBank/DDBJ databases">
        <title>Succinivibrio sp. nov. isolated from feces of cow.</title>
        <authorList>
            <person name="Choi J.-Y."/>
        </authorList>
    </citation>
    <scope>NUCLEOTIDE SEQUENCE [LARGE SCALE GENOMIC DNA]</scope>
    <source>
        <strain evidence="1 2">AGMB01872</strain>
    </source>
</reference>
<gene>
    <name evidence="1" type="ORF">J5V48_09565</name>
</gene>